<keyword evidence="2" id="KW-1185">Reference proteome</keyword>
<organism evidence="1 2">
    <name type="scientific">Toxocara canis</name>
    <name type="common">Canine roundworm</name>
    <dbReference type="NCBI Taxonomy" id="6265"/>
    <lineage>
        <taxon>Eukaryota</taxon>
        <taxon>Metazoa</taxon>
        <taxon>Ecdysozoa</taxon>
        <taxon>Nematoda</taxon>
        <taxon>Chromadorea</taxon>
        <taxon>Rhabditida</taxon>
        <taxon>Spirurina</taxon>
        <taxon>Ascaridomorpha</taxon>
        <taxon>Ascaridoidea</taxon>
        <taxon>Toxocaridae</taxon>
        <taxon>Toxocara</taxon>
    </lineage>
</organism>
<reference evidence="1 2" key="1">
    <citation type="submission" date="2014-11" db="EMBL/GenBank/DDBJ databases">
        <title>Genetic blueprint of the zoonotic pathogen Toxocara canis.</title>
        <authorList>
            <person name="Zhu X.-Q."/>
            <person name="Korhonen P.K."/>
            <person name="Cai H."/>
            <person name="Young N.D."/>
            <person name="Nejsum P."/>
            <person name="von Samson-Himmelstjerna G."/>
            <person name="Boag P.R."/>
            <person name="Tan P."/>
            <person name="Li Q."/>
            <person name="Min J."/>
            <person name="Yang Y."/>
            <person name="Wang X."/>
            <person name="Fang X."/>
            <person name="Hall R.S."/>
            <person name="Hofmann A."/>
            <person name="Sternberg P.W."/>
            <person name="Jex A.R."/>
            <person name="Gasser R.B."/>
        </authorList>
    </citation>
    <scope>NUCLEOTIDE SEQUENCE [LARGE SCALE GENOMIC DNA]</scope>
    <source>
        <strain evidence="1">PN_DK_2014</strain>
    </source>
</reference>
<dbReference type="EMBL" id="JPKZ01003722">
    <property type="protein sequence ID" value="KHN72070.1"/>
    <property type="molecule type" value="Genomic_DNA"/>
</dbReference>
<gene>
    <name evidence="1" type="ORF">Tcan_08551</name>
</gene>
<dbReference type="InterPro" id="IPR021917">
    <property type="entry name" value="Unchr_Zn-peptidase-like"/>
</dbReference>
<dbReference type="OrthoDB" id="74460at2759"/>
<dbReference type="Proteomes" id="UP000031036">
    <property type="component" value="Unassembled WGS sequence"/>
</dbReference>
<dbReference type="AlphaFoldDB" id="A0A0B2UT31"/>
<dbReference type="Pfam" id="PF12044">
    <property type="entry name" value="Metallopep"/>
    <property type="match status" value="1"/>
</dbReference>
<sequence length="209" mass="23110">MRFCHLSNSWILKGVDHCLALLPKRYVLRHTFGGATASLLGAVVHEIGHLFKLPHTKFGIMKTGGDNIQTLFLTDKLVNLALYEAGSAHDDVKIEYFCGDRRVSASSELIAKRISESHFDDVSLDLLQLSRFLAWNPCSGVQPIDYDREKRLLRSNCGIVRVVYFASSASAHFISCFRYSAAKQLKLDIVSGSRILAIASDGNSATFAS</sequence>
<evidence type="ECO:0000313" key="2">
    <source>
        <dbReference type="Proteomes" id="UP000031036"/>
    </source>
</evidence>
<evidence type="ECO:0000313" key="1">
    <source>
        <dbReference type="EMBL" id="KHN72070.1"/>
    </source>
</evidence>
<name>A0A0B2UT31_TOXCA</name>
<proteinExistence type="predicted"/>
<protein>
    <submittedName>
        <fullName evidence="1">Uncharacterized protein</fullName>
    </submittedName>
</protein>
<comment type="caution">
    <text evidence="1">The sequence shown here is derived from an EMBL/GenBank/DDBJ whole genome shotgun (WGS) entry which is preliminary data.</text>
</comment>
<accession>A0A0B2UT31</accession>